<proteinExistence type="predicted"/>
<dbReference type="InterPro" id="IPR000594">
    <property type="entry name" value="ThiF_NAD_FAD-bd"/>
</dbReference>
<name>A0A7Y6NST3_9BURK</name>
<dbReference type="InterPro" id="IPR022500">
    <property type="entry name" value="PRTRC_ThiF"/>
</dbReference>
<evidence type="ECO:0000313" key="2">
    <source>
        <dbReference type="EMBL" id="NUZ08682.1"/>
    </source>
</evidence>
<gene>
    <name evidence="2" type="ORF">HQN59_23330</name>
</gene>
<keyword evidence="3" id="KW-1185">Reference proteome</keyword>
<evidence type="ECO:0000313" key="3">
    <source>
        <dbReference type="Proteomes" id="UP000529637"/>
    </source>
</evidence>
<feature type="domain" description="THIF-type NAD/FAD binding fold" evidence="1">
    <location>
        <begin position="13"/>
        <end position="137"/>
    </location>
</feature>
<dbReference type="AlphaFoldDB" id="A0A7Y6NST3"/>
<dbReference type="EMBL" id="JABWMJ010000015">
    <property type="protein sequence ID" value="NUZ08682.1"/>
    <property type="molecule type" value="Genomic_DNA"/>
</dbReference>
<dbReference type="Pfam" id="PF00899">
    <property type="entry name" value="ThiF"/>
    <property type="match status" value="1"/>
</dbReference>
<dbReference type="InterPro" id="IPR035985">
    <property type="entry name" value="Ubiquitin-activating_enz"/>
</dbReference>
<dbReference type="SUPFAM" id="SSF69572">
    <property type="entry name" value="Activating enzymes of the ubiquitin-like proteins"/>
    <property type="match status" value="1"/>
</dbReference>
<accession>A0A7Y6NST3</accession>
<dbReference type="RefSeq" id="WP_176071541.1">
    <property type="nucleotide sequence ID" value="NZ_JABWMJ010000015.1"/>
</dbReference>
<dbReference type="NCBIfam" id="TIGR03736">
    <property type="entry name" value="PRTRC_ThiF"/>
    <property type="match status" value="1"/>
</dbReference>
<evidence type="ECO:0000259" key="1">
    <source>
        <dbReference type="Pfam" id="PF00899"/>
    </source>
</evidence>
<dbReference type="Proteomes" id="UP000529637">
    <property type="component" value="Unassembled WGS sequence"/>
</dbReference>
<organism evidence="2 3">
    <name type="scientific">Piscinibacter koreensis</name>
    <dbReference type="NCBI Taxonomy" id="2742824"/>
    <lineage>
        <taxon>Bacteria</taxon>
        <taxon>Pseudomonadati</taxon>
        <taxon>Pseudomonadota</taxon>
        <taxon>Betaproteobacteria</taxon>
        <taxon>Burkholderiales</taxon>
        <taxon>Sphaerotilaceae</taxon>
        <taxon>Piscinibacter</taxon>
    </lineage>
</organism>
<protein>
    <submittedName>
        <fullName evidence="2">PRTRC system ThiF family protein</fullName>
    </submittedName>
</protein>
<dbReference type="CDD" id="cd01483">
    <property type="entry name" value="E1_enzyme_family"/>
    <property type="match status" value="1"/>
</dbReference>
<dbReference type="Gene3D" id="3.40.50.720">
    <property type="entry name" value="NAD(P)-binding Rossmann-like Domain"/>
    <property type="match status" value="1"/>
</dbReference>
<reference evidence="2 3" key="1">
    <citation type="submission" date="2020-06" db="EMBL/GenBank/DDBJ databases">
        <title>Schlegella sp. ID0723 isolated from air conditioner.</title>
        <authorList>
            <person name="Kim D.Y."/>
            <person name="Kim D.-U."/>
        </authorList>
    </citation>
    <scope>NUCLEOTIDE SEQUENCE [LARGE SCALE GENOMIC DNA]</scope>
    <source>
        <strain evidence="2 3">ID0723</strain>
    </source>
</reference>
<comment type="caution">
    <text evidence="2">The sequence shown here is derived from an EMBL/GenBank/DDBJ whole genome shotgun (WGS) entry which is preliminary data.</text>
</comment>
<sequence>MEHCIARSLLTQRVRVHLVGVGGNGAQMANCLARLDIAMRALGHPYGLHVTAFDGDVVSDSNVGRQIYSPSDVGLHKAVVTIHRLNQYFGLDWDAVPQHYGPAAVSEIGCGPGIVISCVDSARARRDLHRRLFNRGASVAYWLDLGNTDSAAQVVLGQPKPHPLPERLEWERLPCVTELFPELLDDVQEDDTPSCSVRISLRSQGLFVNDVAVRWGSQLLYELFQGPIRHHGVLVNLAAKRSAPVDVNPAVWRRFGIRRRKPRGLQIE</sequence>
<dbReference type="GO" id="GO:0008641">
    <property type="term" value="F:ubiquitin-like modifier activating enzyme activity"/>
    <property type="evidence" value="ECO:0007669"/>
    <property type="project" value="InterPro"/>
</dbReference>